<dbReference type="InterPro" id="IPR011008">
    <property type="entry name" value="Dimeric_a/b-barrel"/>
</dbReference>
<evidence type="ECO:0000256" key="3">
    <source>
        <dbReference type="ARBA" id="ARBA00023163"/>
    </source>
</evidence>
<dbReference type="Gene3D" id="3.30.70.920">
    <property type="match status" value="1"/>
</dbReference>
<evidence type="ECO:0000313" key="6">
    <source>
        <dbReference type="Proteomes" id="UP000018763"/>
    </source>
</evidence>
<dbReference type="Proteomes" id="UP000018763">
    <property type="component" value="Chromosome"/>
</dbReference>
<keyword evidence="6" id="KW-1185">Reference proteome</keyword>
<dbReference type="InterPro" id="IPR000485">
    <property type="entry name" value="AsnC-type_HTH_dom"/>
</dbReference>
<dbReference type="Gene3D" id="1.10.10.10">
    <property type="entry name" value="Winged helix-like DNA-binding domain superfamily/Winged helix DNA-binding domain"/>
    <property type="match status" value="1"/>
</dbReference>
<dbReference type="GeneID" id="43452154"/>
<name>V5XF94_MYCNE</name>
<evidence type="ECO:0000256" key="1">
    <source>
        <dbReference type="ARBA" id="ARBA00023015"/>
    </source>
</evidence>
<sequence length="160" mass="17562">MTTNPDRVVDDVDMRILRALVHEPRATTVALAEATGLARNTVHSRLARLDTDGVLQSFERRIDPAALGYPLTAFIMVTVTQRRLRAIGDALAGIPEVLEVHGLSGVTDLLVQIVARDADDLYRLAGQILDIDGVEKTTTGLVMRRLVDYRIGPLLDRPRG</sequence>
<evidence type="ECO:0000313" key="5">
    <source>
        <dbReference type="EMBL" id="AHC27090.1"/>
    </source>
</evidence>
<dbReference type="Pfam" id="PF01037">
    <property type="entry name" value="AsnC_trans_reg"/>
    <property type="match status" value="1"/>
</dbReference>
<dbReference type="Pfam" id="PF13404">
    <property type="entry name" value="HTH_AsnC-type"/>
    <property type="match status" value="1"/>
</dbReference>
<evidence type="ECO:0000256" key="2">
    <source>
        <dbReference type="ARBA" id="ARBA00023125"/>
    </source>
</evidence>
<keyword evidence="2" id="KW-0238">DNA-binding</keyword>
<dbReference type="PANTHER" id="PTHR30154">
    <property type="entry name" value="LEUCINE-RESPONSIVE REGULATORY PROTEIN"/>
    <property type="match status" value="1"/>
</dbReference>
<dbReference type="HOGENOM" id="CLU_091233_5_0_11"/>
<accession>V5XF94</accession>
<dbReference type="EMBL" id="CP006936">
    <property type="protein sequence ID" value="AHC27090.1"/>
    <property type="molecule type" value="Genomic_DNA"/>
</dbReference>
<reference evidence="5 6" key="1">
    <citation type="journal article" date="2014" name="Genome Announc.">
        <title>Complete Genome Sequence of Sterol-Transforming Mycobacterium neoaurum Strain VKM Ac-1815D.</title>
        <authorList>
            <person name="Shtratnikova V.Y."/>
            <person name="Bragin E.Y."/>
            <person name="Dovbnya D.V."/>
            <person name="Pekov Y.A."/>
            <person name="Schelkunov M.I."/>
            <person name="Strizhov N."/>
            <person name="Ivashina T.V."/>
            <person name="Ashapkin V.V."/>
            <person name="Donova M.V."/>
        </authorList>
    </citation>
    <scope>NUCLEOTIDE SEQUENCE [LARGE SCALE GENOMIC DNA]</scope>
    <source>
        <strain evidence="5 6">VKM Ac-1815D</strain>
    </source>
</reference>
<dbReference type="GO" id="GO:0005829">
    <property type="term" value="C:cytosol"/>
    <property type="evidence" value="ECO:0007669"/>
    <property type="project" value="TreeGrafter"/>
</dbReference>
<dbReference type="InterPro" id="IPR036388">
    <property type="entry name" value="WH-like_DNA-bd_sf"/>
</dbReference>
<protein>
    <submittedName>
        <fullName evidence="5">AsnC family transcriptional regulator</fullName>
    </submittedName>
</protein>
<keyword evidence="1" id="KW-0805">Transcription regulation</keyword>
<dbReference type="PROSITE" id="PS50956">
    <property type="entry name" value="HTH_ASNC_2"/>
    <property type="match status" value="1"/>
</dbReference>
<dbReference type="PRINTS" id="PR00033">
    <property type="entry name" value="HTHASNC"/>
</dbReference>
<dbReference type="RefSeq" id="WP_019511926.1">
    <property type="nucleotide sequence ID" value="NC_023036.2"/>
</dbReference>
<dbReference type="GO" id="GO:0043200">
    <property type="term" value="P:response to amino acid"/>
    <property type="evidence" value="ECO:0007669"/>
    <property type="project" value="TreeGrafter"/>
</dbReference>
<dbReference type="InterPro" id="IPR019887">
    <property type="entry name" value="Tscrpt_reg_AsnC/Lrp_C"/>
</dbReference>
<dbReference type="PANTHER" id="PTHR30154:SF34">
    <property type="entry name" value="TRANSCRIPTIONAL REGULATOR AZLB"/>
    <property type="match status" value="1"/>
</dbReference>
<proteinExistence type="predicted"/>
<dbReference type="SUPFAM" id="SSF46785">
    <property type="entry name" value="Winged helix' DNA-binding domain"/>
    <property type="match status" value="1"/>
</dbReference>
<dbReference type="InterPro" id="IPR019888">
    <property type="entry name" value="Tscrpt_reg_AsnC-like"/>
</dbReference>
<keyword evidence="3" id="KW-0804">Transcription</keyword>
<dbReference type="InterPro" id="IPR036390">
    <property type="entry name" value="WH_DNA-bd_sf"/>
</dbReference>
<dbReference type="eggNOG" id="COG1522">
    <property type="taxonomic scope" value="Bacteria"/>
</dbReference>
<evidence type="ECO:0000259" key="4">
    <source>
        <dbReference type="PROSITE" id="PS50956"/>
    </source>
</evidence>
<dbReference type="GO" id="GO:0043565">
    <property type="term" value="F:sequence-specific DNA binding"/>
    <property type="evidence" value="ECO:0007669"/>
    <property type="project" value="InterPro"/>
</dbReference>
<dbReference type="SMART" id="SM00344">
    <property type="entry name" value="HTH_ASNC"/>
    <property type="match status" value="1"/>
</dbReference>
<feature type="domain" description="HTH asnC-type" evidence="4">
    <location>
        <begin position="9"/>
        <end position="70"/>
    </location>
</feature>
<organism evidence="5 6">
    <name type="scientific">Mycolicibacterium neoaurum VKM Ac-1815D</name>
    <dbReference type="NCBI Taxonomy" id="700508"/>
    <lineage>
        <taxon>Bacteria</taxon>
        <taxon>Bacillati</taxon>
        <taxon>Actinomycetota</taxon>
        <taxon>Actinomycetes</taxon>
        <taxon>Mycobacteriales</taxon>
        <taxon>Mycobacteriaceae</taxon>
        <taxon>Mycolicibacterium</taxon>
    </lineage>
</organism>
<dbReference type="SUPFAM" id="SSF54909">
    <property type="entry name" value="Dimeric alpha+beta barrel"/>
    <property type="match status" value="1"/>
</dbReference>
<dbReference type="AlphaFoldDB" id="V5XF94"/>
<dbReference type="KEGG" id="mne:D174_22185"/>
<gene>
    <name evidence="5" type="ORF">D174_22185</name>
</gene>